<evidence type="ECO:0000256" key="5">
    <source>
        <dbReference type="ARBA" id="ARBA00023136"/>
    </source>
</evidence>
<name>A0A1M6K427_REIAG</name>
<dbReference type="PANTHER" id="PTHR40077:SF1">
    <property type="entry name" value="MEMBRANE PROTEIN"/>
    <property type="match status" value="1"/>
</dbReference>
<dbReference type="RefSeq" id="WP_073119011.1">
    <property type="nucleotide sequence ID" value="NZ_FRAA01000001.1"/>
</dbReference>
<feature type="transmembrane region" description="Helical" evidence="6">
    <location>
        <begin position="40"/>
        <end position="59"/>
    </location>
</feature>
<dbReference type="Pfam" id="PF12823">
    <property type="entry name" value="DUF3817"/>
    <property type="match status" value="1"/>
</dbReference>
<feature type="transmembrane region" description="Helical" evidence="6">
    <location>
        <begin position="71"/>
        <end position="93"/>
    </location>
</feature>
<feature type="domain" description="DUF3817" evidence="7">
    <location>
        <begin position="8"/>
        <end position="92"/>
    </location>
</feature>
<dbReference type="NCBIfam" id="TIGR03954">
    <property type="entry name" value="integ_memb_HG"/>
    <property type="match status" value="1"/>
</dbReference>
<evidence type="ECO:0000256" key="2">
    <source>
        <dbReference type="ARBA" id="ARBA00022475"/>
    </source>
</evidence>
<keyword evidence="2" id="KW-1003">Cell membrane</keyword>
<evidence type="ECO:0000256" key="1">
    <source>
        <dbReference type="ARBA" id="ARBA00004651"/>
    </source>
</evidence>
<evidence type="ECO:0000256" key="4">
    <source>
        <dbReference type="ARBA" id="ARBA00022989"/>
    </source>
</evidence>
<feature type="transmembrane region" description="Helical" evidence="6">
    <location>
        <begin position="12"/>
        <end position="34"/>
    </location>
</feature>
<evidence type="ECO:0000313" key="9">
    <source>
        <dbReference type="Proteomes" id="UP000184474"/>
    </source>
</evidence>
<evidence type="ECO:0000256" key="3">
    <source>
        <dbReference type="ARBA" id="ARBA00022692"/>
    </source>
</evidence>
<evidence type="ECO:0000256" key="6">
    <source>
        <dbReference type="SAM" id="Phobius"/>
    </source>
</evidence>
<evidence type="ECO:0000313" key="8">
    <source>
        <dbReference type="EMBL" id="SHJ53656.1"/>
    </source>
</evidence>
<comment type="subcellular location">
    <subcellularLocation>
        <location evidence="1">Cell membrane</location>
        <topology evidence="1">Multi-pass membrane protein</topology>
    </subcellularLocation>
</comment>
<dbReference type="GO" id="GO:0005886">
    <property type="term" value="C:plasma membrane"/>
    <property type="evidence" value="ECO:0007669"/>
    <property type="project" value="UniProtKB-SubCell"/>
</dbReference>
<gene>
    <name evidence="8" type="ORF">SAMN04488028_101434</name>
</gene>
<dbReference type="Proteomes" id="UP000184474">
    <property type="component" value="Unassembled WGS sequence"/>
</dbReference>
<dbReference type="InterPro" id="IPR023845">
    <property type="entry name" value="DUF3817_TM"/>
</dbReference>
<evidence type="ECO:0000259" key="7">
    <source>
        <dbReference type="Pfam" id="PF12823"/>
    </source>
</evidence>
<keyword evidence="9" id="KW-1185">Reference proteome</keyword>
<dbReference type="PANTHER" id="PTHR40077">
    <property type="entry name" value="MEMBRANE PROTEIN-RELATED"/>
    <property type="match status" value="1"/>
</dbReference>
<protein>
    <submittedName>
        <fullName evidence="8">Integral membrane protein</fullName>
    </submittedName>
</protein>
<proteinExistence type="predicted"/>
<reference evidence="9" key="1">
    <citation type="submission" date="2016-11" db="EMBL/GenBank/DDBJ databases">
        <authorList>
            <person name="Varghese N."/>
            <person name="Submissions S."/>
        </authorList>
    </citation>
    <scope>NUCLEOTIDE SEQUENCE [LARGE SCALE GENOMIC DNA]</scope>
    <source>
        <strain evidence="9">DSM 26134</strain>
    </source>
</reference>
<dbReference type="EMBL" id="FRAA01000001">
    <property type="protein sequence ID" value="SHJ53656.1"/>
    <property type="molecule type" value="Genomic_DNA"/>
</dbReference>
<keyword evidence="4 6" id="KW-1133">Transmembrane helix</keyword>
<dbReference type="STRING" id="156994.SAMN04488028_101434"/>
<organism evidence="8 9">
    <name type="scientific">Reichenbachiella agariperforans</name>
    <dbReference type="NCBI Taxonomy" id="156994"/>
    <lineage>
        <taxon>Bacteria</taxon>
        <taxon>Pseudomonadati</taxon>
        <taxon>Bacteroidota</taxon>
        <taxon>Cytophagia</taxon>
        <taxon>Cytophagales</taxon>
        <taxon>Reichenbachiellaceae</taxon>
        <taxon>Reichenbachiella</taxon>
    </lineage>
</organism>
<accession>A0A1M6K427</accession>
<keyword evidence="3 6" id="KW-0812">Transmembrane</keyword>
<sequence length="99" mass="11129">MNIKSPIGRLRLLAILEGISYLLFGITMPMKYMLGIPEPNYVVGMAHGWLFILYLLFCFQNIMIHKWSFKISVLALGASLVPFGTFVADAKIFKPESSS</sequence>
<keyword evidence="5 6" id="KW-0472">Membrane</keyword>
<dbReference type="AlphaFoldDB" id="A0A1M6K427"/>